<dbReference type="PANTHER" id="PTHR21047:SF2">
    <property type="entry name" value="THYMIDINE DIPHOSPHO-4-KETO-RHAMNOSE 3,5-EPIMERASE"/>
    <property type="match status" value="1"/>
</dbReference>
<protein>
    <recommendedName>
        <fullName evidence="4 7">dTDP-4-dehydrorhamnose 3,5-epimerase</fullName>
        <ecNumber evidence="3 7">5.1.3.13</ecNumber>
    </recommendedName>
    <alternativeName>
        <fullName evidence="7">Thymidine diphospho-4-keto-rhamnose 3,5-epimerase</fullName>
    </alternativeName>
</protein>
<gene>
    <name evidence="9" type="primary">rfbC</name>
    <name evidence="9" type="ORF">NATSA_08315</name>
</gene>
<evidence type="ECO:0000256" key="7">
    <source>
        <dbReference type="RuleBase" id="RU364069"/>
    </source>
</evidence>
<keyword evidence="7 9" id="KW-0413">Isomerase</keyword>
<dbReference type="CDD" id="cd00438">
    <property type="entry name" value="cupin_RmlC"/>
    <property type="match status" value="1"/>
</dbReference>
<dbReference type="GO" id="GO:0000271">
    <property type="term" value="P:polysaccharide biosynthetic process"/>
    <property type="evidence" value="ECO:0007669"/>
    <property type="project" value="TreeGrafter"/>
</dbReference>
<name>A0A8J7UUR3_9BACT</name>
<dbReference type="Pfam" id="PF00908">
    <property type="entry name" value="dTDP_sugar_isom"/>
    <property type="match status" value="1"/>
</dbReference>
<organism evidence="9 10">
    <name type="scientific">Natronogracilivirga saccharolytica</name>
    <dbReference type="NCBI Taxonomy" id="2812953"/>
    <lineage>
        <taxon>Bacteria</taxon>
        <taxon>Pseudomonadati</taxon>
        <taxon>Balneolota</taxon>
        <taxon>Balneolia</taxon>
        <taxon>Balneolales</taxon>
        <taxon>Cyclonatronaceae</taxon>
        <taxon>Natronogracilivirga</taxon>
    </lineage>
</organism>
<sequence>MEFIPTRLEEVIIIRPRVFEDKRGFFTETFRLNKYNQAGIRKPFVQDNLSGSVRNTLRGLHYQILNPQAKLVMVTSGEILDVAVDIRRNSPNFGKYVSCVLSYKNREMLYIPEGFAHGFFVLSEQATFMYKCSDYYNPAGERGVRWDDPDINIDWPDADPVLSEKDQKLPFLSDIGEQDLPE</sequence>
<comment type="function">
    <text evidence="2 7">Catalyzes the epimerization of the C3' and C5'positions of dTDP-6-deoxy-D-xylo-4-hexulose, forming dTDP-6-deoxy-L-lyxo-4-hexulose.</text>
</comment>
<dbReference type="GO" id="GO:0005829">
    <property type="term" value="C:cytosol"/>
    <property type="evidence" value="ECO:0007669"/>
    <property type="project" value="TreeGrafter"/>
</dbReference>
<comment type="caution">
    <text evidence="9">The sequence shown here is derived from an EMBL/GenBank/DDBJ whole genome shotgun (WGS) entry which is preliminary data.</text>
</comment>
<dbReference type="SUPFAM" id="SSF51182">
    <property type="entry name" value="RmlC-like cupins"/>
    <property type="match status" value="1"/>
</dbReference>
<dbReference type="GO" id="GO:0019305">
    <property type="term" value="P:dTDP-rhamnose biosynthetic process"/>
    <property type="evidence" value="ECO:0007669"/>
    <property type="project" value="UniProtKB-UniRule"/>
</dbReference>
<feature type="active site" description="Proton acceptor" evidence="5">
    <location>
        <position position="61"/>
    </location>
</feature>
<comment type="similarity">
    <text evidence="7">Belongs to the dTDP-4-dehydrorhamnose 3,5-epimerase family.</text>
</comment>
<dbReference type="InterPro" id="IPR000888">
    <property type="entry name" value="RmlC-like"/>
</dbReference>
<evidence type="ECO:0000256" key="1">
    <source>
        <dbReference type="ARBA" id="ARBA00001298"/>
    </source>
</evidence>
<dbReference type="NCBIfam" id="TIGR01221">
    <property type="entry name" value="rmlC"/>
    <property type="match status" value="1"/>
</dbReference>
<evidence type="ECO:0000256" key="6">
    <source>
        <dbReference type="PIRSR" id="PIRSR600888-3"/>
    </source>
</evidence>
<dbReference type="EMBL" id="JAFIDN010000005">
    <property type="protein sequence ID" value="MBP3192665.1"/>
    <property type="molecule type" value="Genomic_DNA"/>
</dbReference>
<keyword evidence="10" id="KW-1185">Reference proteome</keyword>
<reference evidence="9" key="1">
    <citation type="submission" date="2021-02" db="EMBL/GenBank/DDBJ databases">
        <title>Natronogracilivirga saccharolytica gen. nov. sp. nov. a new anaerobic, haloalkiliphilic carbohydrate-fermenting bacterium from soda lake and proposing of Cyclonatronumiaceae fam. nov. in the phylum Balneolaeota.</title>
        <authorList>
            <person name="Zhilina T.N."/>
            <person name="Sorokin D.Y."/>
            <person name="Zavarzina D.G."/>
            <person name="Toshchakov S.V."/>
            <person name="Kublanov I.V."/>
        </authorList>
    </citation>
    <scope>NUCLEOTIDE SEQUENCE</scope>
    <source>
        <strain evidence="9">Z-1702</strain>
    </source>
</reference>
<evidence type="ECO:0000256" key="5">
    <source>
        <dbReference type="PIRSR" id="PIRSR600888-1"/>
    </source>
</evidence>
<evidence type="ECO:0000256" key="3">
    <source>
        <dbReference type="ARBA" id="ARBA00012098"/>
    </source>
</evidence>
<comment type="subunit">
    <text evidence="7">Homodimer.</text>
</comment>
<dbReference type="Gene3D" id="2.60.120.10">
    <property type="entry name" value="Jelly Rolls"/>
    <property type="match status" value="1"/>
</dbReference>
<evidence type="ECO:0000313" key="10">
    <source>
        <dbReference type="Proteomes" id="UP000673975"/>
    </source>
</evidence>
<evidence type="ECO:0000313" key="9">
    <source>
        <dbReference type="EMBL" id="MBP3192665.1"/>
    </source>
</evidence>
<dbReference type="PANTHER" id="PTHR21047">
    <property type="entry name" value="DTDP-6-DEOXY-D-GLUCOSE-3,5 EPIMERASE"/>
    <property type="match status" value="1"/>
</dbReference>
<feature type="region of interest" description="Disordered" evidence="8">
    <location>
        <begin position="157"/>
        <end position="182"/>
    </location>
</feature>
<accession>A0A8J7UUR3</accession>
<dbReference type="Proteomes" id="UP000673975">
    <property type="component" value="Unassembled WGS sequence"/>
</dbReference>
<dbReference type="InterPro" id="IPR011051">
    <property type="entry name" value="RmlC_Cupin_sf"/>
</dbReference>
<dbReference type="GO" id="GO:0008830">
    <property type="term" value="F:dTDP-4-dehydrorhamnose 3,5-epimerase activity"/>
    <property type="evidence" value="ECO:0007669"/>
    <property type="project" value="UniProtKB-UniRule"/>
</dbReference>
<comment type="catalytic activity">
    <reaction evidence="1 7">
        <text>dTDP-4-dehydro-6-deoxy-alpha-D-glucose = dTDP-4-dehydro-beta-L-rhamnose</text>
        <dbReference type="Rhea" id="RHEA:16969"/>
        <dbReference type="ChEBI" id="CHEBI:57649"/>
        <dbReference type="ChEBI" id="CHEBI:62830"/>
        <dbReference type="EC" id="5.1.3.13"/>
    </reaction>
</comment>
<dbReference type="RefSeq" id="WP_210511580.1">
    <property type="nucleotide sequence ID" value="NZ_JAFIDN010000005.1"/>
</dbReference>
<evidence type="ECO:0000256" key="2">
    <source>
        <dbReference type="ARBA" id="ARBA00001997"/>
    </source>
</evidence>
<dbReference type="EC" id="5.1.3.13" evidence="3 7"/>
<evidence type="ECO:0000256" key="8">
    <source>
        <dbReference type="SAM" id="MobiDB-lite"/>
    </source>
</evidence>
<dbReference type="UniPathway" id="UPA00124"/>
<proteinExistence type="inferred from homology"/>
<evidence type="ECO:0000256" key="4">
    <source>
        <dbReference type="ARBA" id="ARBA00019595"/>
    </source>
</evidence>
<comment type="pathway">
    <text evidence="7">Carbohydrate biosynthesis; dTDP-L-rhamnose biosynthesis.</text>
</comment>
<dbReference type="InterPro" id="IPR014710">
    <property type="entry name" value="RmlC-like_jellyroll"/>
</dbReference>
<feature type="active site" description="Proton donor" evidence="5">
    <location>
        <position position="130"/>
    </location>
</feature>
<feature type="site" description="Participates in a stacking interaction with the thymidine ring of dTDP-4-oxo-6-deoxyglucose" evidence="6">
    <location>
        <position position="136"/>
    </location>
</feature>
<dbReference type="AlphaFoldDB" id="A0A8J7UUR3"/>